<reference evidence="2 3" key="1">
    <citation type="submission" date="2018-12" db="EMBL/GenBank/DDBJ databases">
        <authorList>
            <consortium name="Pathogen Informatics"/>
        </authorList>
    </citation>
    <scope>NUCLEOTIDE SEQUENCE [LARGE SCALE GENOMIC DNA]</scope>
    <source>
        <strain evidence="2 3">NCTC10126</strain>
    </source>
</reference>
<proteinExistence type="predicted"/>
<dbReference type="AlphaFoldDB" id="A0A3P8K8L7"/>
<protein>
    <submittedName>
        <fullName evidence="2">Uncharacterized protein</fullName>
    </submittedName>
</protein>
<feature type="transmembrane region" description="Helical" evidence="1">
    <location>
        <begin position="7"/>
        <end position="31"/>
    </location>
</feature>
<keyword evidence="1" id="KW-1133">Transmembrane helix</keyword>
<sequence>MSKKEIILFWTMLLVALIVLCLIDWLPFFMIDLTYASSSLRKLPPLKI</sequence>
<keyword evidence="1" id="KW-0812">Transmembrane</keyword>
<dbReference type="EMBL" id="UZVY01000001">
    <property type="protein sequence ID" value="VDR41709.1"/>
    <property type="molecule type" value="Genomic_DNA"/>
</dbReference>
<name>A0A3P8K8L7_9BACT</name>
<evidence type="ECO:0000313" key="2">
    <source>
        <dbReference type="EMBL" id="VDR41709.1"/>
    </source>
</evidence>
<gene>
    <name evidence="2" type="ORF">NCTC10126_00190</name>
</gene>
<evidence type="ECO:0000256" key="1">
    <source>
        <dbReference type="SAM" id="Phobius"/>
    </source>
</evidence>
<evidence type="ECO:0000313" key="3">
    <source>
        <dbReference type="Proteomes" id="UP000280036"/>
    </source>
</evidence>
<keyword evidence="1" id="KW-0472">Membrane</keyword>
<dbReference type="Proteomes" id="UP000280036">
    <property type="component" value="Unassembled WGS sequence"/>
</dbReference>
<organism evidence="2 3">
    <name type="scientific">Mycoplasmopsis caviae</name>
    <dbReference type="NCBI Taxonomy" id="55603"/>
    <lineage>
        <taxon>Bacteria</taxon>
        <taxon>Bacillati</taxon>
        <taxon>Mycoplasmatota</taxon>
        <taxon>Mycoplasmoidales</taxon>
        <taxon>Metamycoplasmataceae</taxon>
        <taxon>Mycoplasmopsis</taxon>
    </lineage>
</organism>
<accession>A0A3P8K8L7</accession>